<keyword evidence="5 19" id="KW-0489">Methyltransferase</keyword>
<reference evidence="22 23" key="1">
    <citation type="submission" date="2018-05" db="EMBL/GenBank/DDBJ databases">
        <authorList>
            <person name="Datahose"/>
        </authorList>
    </citation>
    <scope>NUCLEOTIDE SEQUENCE</scope>
</reference>
<dbReference type="GO" id="GO:0000049">
    <property type="term" value="F:tRNA binding"/>
    <property type="evidence" value="ECO:0007669"/>
    <property type="project" value="UniProtKB-KW"/>
</dbReference>
<accession>A0AAX7VGT0</accession>
<comment type="catalytic activity">
    <reaction evidence="14">
        <text>cytidine(49) in tRNA + S-adenosyl-L-methionine = 5-methylcytidine(49) in tRNA + S-adenosyl-L-homocysteine + H(+)</text>
        <dbReference type="Rhea" id="RHEA:42952"/>
        <dbReference type="Rhea" id="RHEA-COMP:10294"/>
        <dbReference type="Rhea" id="RHEA-COMP:10385"/>
        <dbReference type="ChEBI" id="CHEBI:15378"/>
        <dbReference type="ChEBI" id="CHEBI:57856"/>
        <dbReference type="ChEBI" id="CHEBI:59789"/>
        <dbReference type="ChEBI" id="CHEBI:74483"/>
        <dbReference type="ChEBI" id="CHEBI:82748"/>
    </reaction>
    <physiologicalReaction direction="left-to-right" evidence="14">
        <dbReference type="Rhea" id="RHEA:42953"/>
    </physiologicalReaction>
</comment>
<dbReference type="GO" id="GO:0005737">
    <property type="term" value="C:cytoplasm"/>
    <property type="evidence" value="ECO:0007669"/>
    <property type="project" value="TreeGrafter"/>
</dbReference>
<evidence type="ECO:0000256" key="13">
    <source>
        <dbReference type="ARBA" id="ARBA00032819"/>
    </source>
</evidence>
<reference evidence="22" key="3">
    <citation type="submission" date="2025-08" db="UniProtKB">
        <authorList>
            <consortium name="Ensembl"/>
        </authorList>
    </citation>
    <scope>IDENTIFICATION</scope>
</reference>
<dbReference type="GO" id="GO:0016428">
    <property type="term" value="F:tRNA (cytidine-5-)-methyltransferase activity"/>
    <property type="evidence" value="ECO:0007669"/>
    <property type="project" value="InterPro"/>
</dbReference>
<dbReference type="AlphaFoldDB" id="A0AAX7VGT0"/>
<feature type="compositionally biased region" description="Basic and acidic residues" evidence="20">
    <location>
        <begin position="717"/>
        <end position="728"/>
    </location>
</feature>
<evidence type="ECO:0000256" key="8">
    <source>
        <dbReference type="ARBA" id="ARBA00022694"/>
    </source>
</evidence>
<feature type="binding site" evidence="19">
    <location>
        <position position="266"/>
    </location>
    <ligand>
        <name>S-adenosyl-L-methionine</name>
        <dbReference type="ChEBI" id="CHEBI:59789"/>
    </ligand>
</feature>
<keyword evidence="4" id="KW-0820">tRNA-binding</keyword>
<dbReference type="PANTHER" id="PTHR22808">
    <property type="entry name" value="NCL1 YEAST -RELATED NOL1/NOP2/FMU SUN DOMAIN-CONTAINING"/>
    <property type="match status" value="1"/>
</dbReference>
<comment type="catalytic activity">
    <reaction evidence="17">
        <text>cytidine(48) in tRNA + S-adenosyl-L-methionine = 5-methylcytidine(48) in tRNA + S-adenosyl-L-homocysteine + H(+)</text>
        <dbReference type="Rhea" id="RHEA:42948"/>
        <dbReference type="Rhea" id="RHEA-COMP:10293"/>
        <dbReference type="Rhea" id="RHEA-COMP:10297"/>
        <dbReference type="ChEBI" id="CHEBI:15378"/>
        <dbReference type="ChEBI" id="CHEBI:57856"/>
        <dbReference type="ChEBI" id="CHEBI:59789"/>
        <dbReference type="ChEBI" id="CHEBI:74483"/>
        <dbReference type="ChEBI" id="CHEBI:82748"/>
    </reaction>
    <physiologicalReaction direction="left-to-right" evidence="17">
        <dbReference type="Rhea" id="RHEA:42949"/>
    </physiologicalReaction>
</comment>
<reference evidence="23" key="2">
    <citation type="submission" date="2023-03" db="EMBL/GenBank/DDBJ databases">
        <authorList>
            <consortium name="Wellcome Sanger Institute Data Sharing"/>
        </authorList>
    </citation>
    <scope>NUCLEOTIDE SEQUENCE [LARGE SCALE GENOMIC DNA]</scope>
</reference>
<dbReference type="Proteomes" id="UP000265100">
    <property type="component" value="Chromosome 22"/>
</dbReference>
<dbReference type="Ensembl" id="ENSACLT00000054699.1">
    <property type="protein sequence ID" value="ENSACLP00000080905.1"/>
    <property type="gene ID" value="ENSACLG00000014258.2"/>
</dbReference>
<dbReference type="Pfam" id="PF25376">
    <property type="entry name" value="Pre-PUA_NSUN2"/>
    <property type="match status" value="1"/>
</dbReference>
<keyword evidence="6 19" id="KW-0808">Transferase</keyword>
<feature type="compositionally biased region" description="Acidic residues" evidence="20">
    <location>
        <begin position="682"/>
        <end position="696"/>
    </location>
</feature>
<feature type="region of interest" description="Disordered" evidence="20">
    <location>
        <begin position="446"/>
        <end position="465"/>
    </location>
</feature>
<dbReference type="GO" id="GO:0005634">
    <property type="term" value="C:nucleus"/>
    <property type="evidence" value="ECO:0007669"/>
    <property type="project" value="UniProtKB-SubCell"/>
</dbReference>
<evidence type="ECO:0000256" key="10">
    <source>
        <dbReference type="ARBA" id="ARBA00023242"/>
    </source>
</evidence>
<dbReference type="Gene3D" id="3.40.50.150">
    <property type="entry name" value="Vaccinia Virus protein VP39"/>
    <property type="match status" value="1"/>
</dbReference>
<dbReference type="SUPFAM" id="SSF53335">
    <property type="entry name" value="S-adenosyl-L-methionine-dependent methyltransferases"/>
    <property type="match status" value="1"/>
</dbReference>
<keyword evidence="23" id="KW-1185">Reference proteome</keyword>
<feature type="binding site" evidence="19">
    <location>
        <begin position="182"/>
        <end position="188"/>
    </location>
    <ligand>
        <name>S-adenosyl-L-methionine</name>
        <dbReference type="ChEBI" id="CHEBI:59789"/>
    </ligand>
</feature>
<dbReference type="EC" id="2.1.1.203" evidence="3"/>
<sequence length="728" mass="82914">SRVVCYSNMGKRSRQRQKNQNAGRDNRDTAGWGAGYADIIKENKLFENYYKELGLVPEGEFEQFMEAMREPLPATIRITGYKSHAKEILHCLKEKYFKDIQELEIDGQKIEAPQPLSWYPDEQAWHTNMSRKIIRKSPLLEKFHQFLVSETESGNISRQEAVSMIPPLLLKIEPHHKILDMCAAPGSKTAQLIEMLHADMDVPFPEGFVIANDVDNKRCYLLVHQAKRLNSPCIMVVNHDASCIPTLEINSNGKKDVLFYDRILCDVPCSGDGTMRKNIDVWKKWTTSNRMQSLQLRIAVRGVEQLAVGGRMVYSTCSLNPIEDEAVIAALLEKSEGALELADCSADLPGLKWMPGVTSWKLMTKEGQWYTDWSEVPSSRHTQIRPTMFPQKDSEKLASFHLERCMRILPHHQNTGGFFVAVLVKKAPMPWNKRYPKVLHLKHSHTISAAQTSSSKEAPPPPSKKMRLFGYKEDPFVFLSDDDPVFTTIQSFYDLSPDFPKLNVLTRTHEGKKRNLYMVSKELRNVLLNNSERMKVINTGVKVWSRNSEGEEFGCAFRLAQEGIYTLQPYIRSRIIRVSVEDIKVLLTQENPYLSKLEDEAHAQAQKIGMGSIVLKYIPNPNNPGEPQCPIQLCGWRGKTSIRAFVPRNERFHYLRMLGVEVFRDKQGLGQKRSDGEKDGKEEAEDAAEKDEEQEEERAADKEVDLENGNENGSSESKTDCGDKETSS</sequence>
<feature type="active site" description="Nucleophile" evidence="19">
    <location>
        <position position="317"/>
    </location>
</feature>
<evidence type="ECO:0000256" key="14">
    <source>
        <dbReference type="ARBA" id="ARBA00048755"/>
    </source>
</evidence>
<keyword evidence="7 19" id="KW-0949">S-adenosyl-L-methionine</keyword>
<evidence type="ECO:0000256" key="12">
    <source>
        <dbReference type="ARBA" id="ARBA00032770"/>
    </source>
</evidence>
<dbReference type="InterPro" id="IPR057286">
    <property type="entry name" value="PUA_NSUN2"/>
</dbReference>
<evidence type="ECO:0000256" key="5">
    <source>
        <dbReference type="ARBA" id="ARBA00022603"/>
    </source>
</evidence>
<evidence type="ECO:0000259" key="21">
    <source>
        <dbReference type="PROSITE" id="PS51686"/>
    </source>
</evidence>
<feature type="compositionally biased region" description="Basic and acidic residues" evidence="20">
    <location>
        <begin position="669"/>
        <end position="681"/>
    </location>
</feature>
<evidence type="ECO:0000256" key="19">
    <source>
        <dbReference type="PROSITE-ProRule" id="PRU01023"/>
    </source>
</evidence>
<comment type="catalytic activity">
    <reaction evidence="15">
        <text>cytidine(50) in tRNA + S-adenosyl-L-methionine = 5-methylcytidine(50) in tRNA + S-adenosyl-L-homocysteine + H(+)</text>
        <dbReference type="Rhea" id="RHEA:61488"/>
        <dbReference type="Rhea" id="RHEA-COMP:15838"/>
        <dbReference type="Rhea" id="RHEA-COMP:15839"/>
        <dbReference type="ChEBI" id="CHEBI:15378"/>
        <dbReference type="ChEBI" id="CHEBI:57856"/>
        <dbReference type="ChEBI" id="CHEBI:59789"/>
        <dbReference type="ChEBI" id="CHEBI:74483"/>
        <dbReference type="ChEBI" id="CHEBI:82748"/>
    </reaction>
    <physiologicalReaction direction="left-to-right" evidence="15">
        <dbReference type="Rhea" id="RHEA:61489"/>
    </physiologicalReaction>
</comment>
<evidence type="ECO:0000313" key="22">
    <source>
        <dbReference type="Ensembl" id="ENSACLP00000080905.1"/>
    </source>
</evidence>
<dbReference type="PRINTS" id="PR02011">
    <property type="entry name" value="RCMTNCL1"/>
</dbReference>
<dbReference type="GO" id="GO:0030488">
    <property type="term" value="P:tRNA methylation"/>
    <property type="evidence" value="ECO:0007669"/>
    <property type="project" value="TreeGrafter"/>
</dbReference>
<feature type="region of interest" description="Disordered" evidence="20">
    <location>
        <begin position="669"/>
        <end position="728"/>
    </location>
</feature>
<dbReference type="PANTHER" id="PTHR22808:SF1">
    <property type="entry name" value="RNA CYTOSINE-C(5)-METHYLTRANSFERASE NSUN2-RELATED"/>
    <property type="match status" value="1"/>
</dbReference>
<comment type="subcellular location">
    <subcellularLocation>
        <location evidence="1">Nucleus</location>
    </subcellularLocation>
    <subcellularLocation>
        <location evidence="2">Secreted</location>
        <location evidence="2">Extracellular exosome</location>
    </subcellularLocation>
</comment>
<evidence type="ECO:0000256" key="16">
    <source>
        <dbReference type="ARBA" id="ARBA00049286"/>
    </source>
</evidence>
<dbReference type="PROSITE" id="PS51686">
    <property type="entry name" value="SAM_MT_RSMB_NOP"/>
    <property type="match status" value="1"/>
</dbReference>
<dbReference type="GO" id="GO:0005576">
    <property type="term" value="C:extracellular region"/>
    <property type="evidence" value="ECO:0007669"/>
    <property type="project" value="UniProtKB-SubCell"/>
</dbReference>
<keyword evidence="8" id="KW-0819">tRNA processing</keyword>
<dbReference type="InterPro" id="IPR023270">
    <property type="entry name" value="RCMT_NCL1"/>
</dbReference>
<evidence type="ECO:0000256" key="3">
    <source>
        <dbReference type="ARBA" id="ARBA00012629"/>
    </source>
</evidence>
<dbReference type="InterPro" id="IPR001678">
    <property type="entry name" value="MeTrfase_RsmB-F_NOP2_dom"/>
</dbReference>
<dbReference type="InterPro" id="IPR049560">
    <property type="entry name" value="MeTrfase_RsmB-F_NOP2_cat"/>
</dbReference>
<reference evidence="22" key="4">
    <citation type="submission" date="2025-09" db="UniProtKB">
        <authorList>
            <consortium name="Ensembl"/>
        </authorList>
    </citation>
    <scope>IDENTIFICATION</scope>
</reference>
<dbReference type="PRINTS" id="PR02008">
    <property type="entry name" value="RCMTFAMILY"/>
</dbReference>
<evidence type="ECO:0000256" key="6">
    <source>
        <dbReference type="ARBA" id="ARBA00022679"/>
    </source>
</evidence>
<dbReference type="Pfam" id="PF25378">
    <property type="entry name" value="PUA_NSUN2"/>
    <property type="match status" value="1"/>
</dbReference>
<evidence type="ECO:0000256" key="4">
    <source>
        <dbReference type="ARBA" id="ARBA00022555"/>
    </source>
</evidence>
<evidence type="ECO:0000256" key="2">
    <source>
        <dbReference type="ARBA" id="ARBA00004550"/>
    </source>
</evidence>
<protein>
    <recommendedName>
        <fullName evidence="3">tRNA (cytosine(34)-C(5))-methyltransferase</fullName>
        <ecNumber evidence="3">2.1.1.203</ecNumber>
    </recommendedName>
    <alternativeName>
        <fullName evidence="12">NOL1/NOP2/Sun domain family member 2</fullName>
    </alternativeName>
    <alternativeName>
        <fullName evidence="13">mRNA cytosine C(5)-methyltransferase</fullName>
    </alternativeName>
    <alternativeName>
        <fullName evidence="11">tRNA cytosine C(5)-methyltransferase</fullName>
    </alternativeName>
</protein>
<keyword evidence="10" id="KW-0539">Nucleus</keyword>
<evidence type="ECO:0000256" key="15">
    <source>
        <dbReference type="ARBA" id="ARBA00048936"/>
    </source>
</evidence>
<comment type="similarity">
    <text evidence="19">Belongs to the class I-like SAM-binding methyltransferase superfamily. RsmB/NOP family.</text>
</comment>
<evidence type="ECO:0000256" key="7">
    <source>
        <dbReference type="ARBA" id="ARBA00022691"/>
    </source>
</evidence>
<keyword evidence="9 19" id="KW-0694">RNA-binding</keyword>
<name>A0AAX7VGT0_ASTCA</name>
<evidence type="ECO:0000313" key="23">
    <source>
        <dbReference type="Proteomes" id="UP000265100"/>
    </source>
</evidence>
<evidence type="ECO:0000256" key="17">
    <source>
        <dbReference type="ARBA" id="ARBA00049323"/>
    </source>
</evidence>
<feature type="domain" description="SAM-dependent MTase RsmB/NOP-type" evidence="21">
    <location>
        <begin position="64"/>
        <end position="426"/>
    </location>
</feature>
<dbReference type="Pfam" id="PF01189">
    <property type="entry name" value="Methyltr_RsmB-F"/>
    <property type="match status" value="1"/>
</dbReference>
<feature type="binding site" evidence="19">
    <location>
        <position position="213"/>
    </location>
    <ligand>
        <name>S-adenosyl-L-methionine</name>
        <dbReference type="ChEBI" id="CHEBI:59789"/>
    </ligand>
</feature>
<proteinExistence type="inferred from homology"/>
<evidence type="ECO:0000256" key="9">
    <source>
        <dbReference type="ARBA" id="ARBA00022884"/>
    </source>
</evidence>
<gene>
    <name evidence="22" type="primary">NSUN2</name>
</gene>
<dbReference type="InterPro" id="IPR023267">
    <property type="entry name" value="RCMT"/>
</dbReference>
<organism evidence="22 23">
    <name type="scientific">Astatotilapia calliptera</name>
    <name type="common">Eastern happy</name>
    <name type="synonym">Chromis callipterus</name>
    <dbReference type="NCBI Taxonomy" id="8154"/>
    <lineage>
        <taxon>Eukaryota</taxon>
        <taxon>Metazoa</taxon>
        <taxon>Chordata</taxon>
        <taxon>Craniata</taxon>
        <taxon>Vertebrata</taxon>
        <taxon>Euteleostomi</taxon>
        <taxon>Actinopterygii</taxon>
        <taxon>Neopterygii</taxon>
        <taxon>Teleostei</taxon>
        <taxon>Neoteleostei</taxon>
        <taxon>Acanthomorphata</taxon>
        <taxon>Ovalentaria</taxon>
        <taxon>Cichlomorphae</taxon>
        <taxon>Cichliformes</taxon>
        <taxon>Cichlidae</taxon>
        <taxon>African cichlids</taxon>
        <taxon>Pseudocrenilabrinae</taxon>
        <taxon>Haplochromini</taxon>
        <taxon>Astatotilapia</taxon>
    </lineage>
</organism>
<feature type="binding site" evidence="19">
    <location>
        <position position="240"/>
    </location>
    <ligand>
        <name>S-adenosyl-L-methionine</name>
        <dbReference type="ChEBI" id="CHEBI:59789"/>
    </ligand>
</feature>
<dbReference type="InterPro" id="IPR029063">
    <property type="entry name" value="SAM-dependent_MTases_sf"/>
</dbReference>
<comment type="catalytic activity">
    <reaction evidence="16">
        <text>cytidine(34) in tRNA precursor + S-adenosyl-L-methionine = 5-methylcytidine(34) in tRNA precursor + S-adenosyl-L-homocysteine + H(+)</text>
        <dbReference type="Rhea" id="RHEA:42940"/>
        <dbReference type="Rhea" id="RHEA-COMP:10291"/>
        <dbReference type="Rhea" id="RHEA-COMP:10295"/>
        <dbReference type="ChEBI" id="CHEBI:15378"/>
        <dbReference type="ChEBI" id="CHEBI:57856"/>
        <dbReference type="ChEBI" id="CHEBI:59789"/>
        <dbReference type="ChEBI" id="CHEBI:74483"/>
        <dbReference type="ChEBI" id="CHEBI:82748"/>
        <dbReference type="EC" id="2.1.1.203"/>
    </reaction>
    <physiologicalReaction direction="left-to-right" evidence="16">
        <dbReference type="Rhea" id="RHEA:42941"/>
    </physiologicalReaction>
</comment>
<evidence type="ECO:0000256" key="11">
    <source>
        <dbReference type="ARBA" id="ARBA00032179"/>
    </source>
</evidence>
<evidence type="ECO:0000256" key="20">
    <source>
        <dbReference type="SAM" id="MobiDB-lite"/>
    </source>
</evidence>
<feature type="region of interest" description="Disordered" evidence="20">
    <location>
        <begin position="1"/>
        <end position="28"/>
    </location>
</feature>
<comment type="catalytic activity">
    <reaction evidence="18">
        <text>a cytidine in mRNA + S-adenosyl-L-methionine = a 5-methylcytidine in mRNA + S-adenosyl-L-homocysteine + H(+)</text>
        <dbReference type="Rhea" id="RHEA:61464"/>
        <dbReference type="Rhea" id="RHEA-COMP:15145"/>
        <dbReference type="Rhea" id="RHEA-COMP:15826"/>
        <dbReference type="ChEBI" id="CHEBI:15378"/>
        <dbReference type="ChEBI" id="CHEBI:57856"/>
        <dbReference type="ChEBI" id="CHEBI:59789"/>
        <dbReference type="ChEBI" id="CHEBI:74483"/>
        <dbReference type="ChEBI" id="CHEBI:82748"/>
    </reaction>
    <physiologicalReaction direction="left-to-right" evidence="18">
        <dbReference type="Rhea" id="RHEA:61465"/>
    </physiologicalReaction>
</comment>
<evidence type="ECO:0000256" key="18">
    <source>
        <dbReference type="ARBA" id="ARBA00049365"/>
    </source>
</evidence>
<dbReference type="GeneTree" id="ENSGT00940000153665"/>
<dbReference type="InterPro" id="IPR057285">
    <property type="entry name" value="Pre-PUA_NSUN2"/>
</dbReference>
<evidence type="ECO:0000256" key="1">
    <source>
        <dbReference type="ARBA" id="ARBA00004123"/>
    </source>
</evidence>